<organism evidence="1">
    <name type="scientific">Lactarius sp.</name>
    <name type="common">in: basidiomycete fungi</name>
    <dbReference type="NCBI Taxonomy" id="1886493"/>
    <lineage>
        <taxon>Eukaryota</taxon>
        <taxon>Fungi</taxon>
        <taxon>Dikarya</taxon>
        <taxon>Basidiomycota</taxon>
        <taxon>Agaricomycotina</taxon>
        <taxon>Agaricomycetes</taxon>
        <taxon>Russulales</taxon>
        <taxon>Russulaceae</taxon>
        <taxon>Lactarius</taxon>
    </lineage>
</organism>
<dbReference type="EMBL" id="MH138077">
    <property type="protein sequence ID" value="AWB36247.1"/>
    <property type="molecule type" value="Genomic_DNA"/>
</dbReference>
<dbReference type="PROSITE" id="PS00116">
    <property type="entry name" value="DNA_POLYMERASE_B"/>
    <property type="match status" value="1"/>
</dbReference>
<dbReference type="GO" id="GO:0000166">
    <property type="term" value="F:nucleotide binding"/>
    <property type="evidence" value="ECO:0007669"/>
    <property type="project" value="InterPro"/>
</dbReference>
<keyword evidence="1" id="KW-0496">Mitochondrion</keyword>
<dbReference type="InterPro" id="IPR043502">
    <property type="entry name" value="DNA/RNA_pol_sf"/>
</dbReference>
<dbReference type="InterPro" id="IPR017964">
    <property type="entry name" value="DNA-dir_DNA_pol_B_CS"/>
</dbReference>
<sequence>MNYSFPSIDIIEIDDFNKFYSDFDGEISNLVELDNKVMVIYKSLQQDEKTMLYGDKETHNVSIAIASAITAYARIHMTQFKNNPKFNLYYTDTDSIYIDKPLPEDLVNSKVLGLMKLENVLTKAIFLAPKTYCLLTEKDELIHKVKGLSHDIELTMDDYNNLLSKDSILQKSQTKWNKNLSKGHISVLDQLYTLKVTENKRRLIYDENNKLTGTVPYVINKDKEIIN</sequence>
<dbReference type="AlphaFoldDB" id="A0A2S0U433"/>
<proteinExistence type="predicted"/>
<dbReference type="InterPro" id="IPR023211">
    <property type="entry name" value="DNA_pol_palm_dom_sf"/>
</dbReference>
<protein>
    <submittedName>
        <fullName evidence="1">Uncharacterized protein</fullName>
    </submittedName>
</protein>
<evidence type="ECO:0000313" key="1">
    <source>
        <dbReference type="EMBL" id="AWB36247.1"/>
    </source>
</evidence>
<accession>A0A2S0U433</accession>
<reference evidence="1" key="1">
    <citation type="journal article" date="2018" name="Int. J. Biol. Macromol.">
        <title>Characterization and comparative mitogenomic analysis of six newly sequenced mitochondrial genomes from ectomycorrhizal fungi (Russula) and phylogenetic analysis of the Agaricomycetes.</title>
        <authorList>
            <person name="Li Q."/>
            <person name="Wang Q."/>
            <person name="Chen C."/>
            <person name="Jin X."/>
            <person name="Chen Z."/>
            <person name="Xiong C."/>
            <person name="Li P."/>
            <person name="Zhao J."/>
            <person name="Huang W."/>
        </authorList>
    </citation>
    <scope>NUCLEOTIDE SEQUENCE</scope>
    <source>
        <strain evidence="1">S48</strain>
    </source>
</reference>
<dbReference type="Gene3D" id="3.90.1600.10">
    <property type="entry name" value="Palm domain of DNA polymerase"/>
    <property type="match status" value="1"/>
</dbReference>
<dbReference type="GO" id="GO:0003676">
    <property type="term" value="F:nucleic acid binding"/>
    <property type="evidence" value="ECO:0007669"/>
    <property type="project" value="InterPro"/>
</dbReference>
<dbReference type="SUPFAM" id="SSF56672">
    <property type="entry name" value="DNA/RNA polymerases"/>
    <property type="match status" value="1"/>
</dbReference>
<geneLocation type="mitochondrion" evidence="1"/>
<name>A0A2S0U433_9AGAM</name>
<gene>
    <name evidence="1" type="primary">orf227</name>
</gene>